<evidence type="ECO:0000256" key="1">
    <source>
        <dbReference type="ARBA" id="ARBA00022448"/>
    </source>
</evidence>
<dbReference type="Proteomes" id="UP000631114">
    <property type="component" value="Unassembled WGS sequence"/>
</dbReference>
<keyword evidence="5" id="KW-0812">Transmembrane</keyword>
<dbReference type="GO" id="GO:0006885">
    <property type="term" value="P:regulation of pH"/>
    <property type="evidence" value="ECO:0007669"/>
    <property type="project" value="TreeGrafter"/>
</dbReference>
<keyword evidence="2" id="KW-0633">Potassium transport</keyword>
<dbReference type="AlphaFoldDB" id="A0A835IK89"/>
<comment type="caution">
    <text evidence="6">The sequence shown here is derived from an EMBL/GenBank/DDBJ whole genome shotgun (WGS) entry which is preliminary data.</text>
</comment>
<protein>
    <submittedName>
        <fullName evidence="6">Uncharacterized protein</fullName>
    </submittedName>
</protein>
<feature type="transmembrane region" description="Helical" evidence="5">
    <location>
        <begin position="12"/>
        <end position="30"/>
    </location>
</feature>
<evidence type="ECO:0000256" key="2">
    <source>
        <dbReference type="ARBA" id="ARBA00022538"/>
    </source>
</evidence>
<sequence length="139" mass="15762">MDRVKVLDEQEFAIMVITAMVMTGITVPALKTIHRPTRPSTGKKHRTIQRSKKDKELIILVCVHTPRNVPTIINFLEASHPTKKSPICVYTLHLVELTSHASAMLIVHNAHRFGRPAFNHTQAQSEHIINAFQNYAQHT</sequence>
<dbReference type="GO" id="GO:0098662">
    <property type="term" value="P:inorganic cation transmembrane transport"/>
    <property type="evidence" value="ECO:0007669"/>
    <property type="project" value="TreeGrafter"/>
</dbReference>
<dbReference type="PANTHER" id="PTHR32468:SF26">
    <property type="entry name" value="CATION_H(+) ANTIPORTER 15"/>
    <property type="match status" value="1"/>
</dbReference>
<evidence type="ECO:0000256" key="5">
    <source>
        <dbReference type="SAM" id="Phobius"/>
    </source>
</evidence>
<proteinExistence type="predicted"/>
<evidence type="ECO:0000313" key="6">
    <source>
        <dbReference type="EMBL" id="KAF9619326.1"/>
    </source>
</evidence>
<gene>
    <name evidence="6" type="ORF">IFM89_006513</name>
</gene>
<dbReference type="OrthoDB" id="1722196at2759"/>
<dbReference type="PANTHER" id="PTHR32468">
    <property type="entry name" value="CATION/H + ANTIPORTER"/>
    <property type="match status" value="1"/>
</dbReference>
<name>A0A835IK89_9MAGN</name>
<dbReference type="EMBL" id="JADFTS010000002">
    <property type="protein sequence ID" value="KAF9619326.1"/>
    <property type="molecule type" value="Genomic_DNA"/>
</dbReference>
<keyword evidence="4" id="KW-0406">Ion transport</keyword>
<dbReference type="InterPro" id="IPR050794">
    <property type="entry name" value="CPA2_transporter"/>
</dbReference>
<evidence type="ECO:0000313" key="7">
    <source>
        <dbReference type="Proteomes" id="UP000631114"/>
    </source>
</evidence>
<keyword evidence="5" id="KW-1133">Transmembrane helix</keyword>
<evidence type="ECO:0000256" key="3">
    <source>
        <dbReference type="ARBA" id="ARBA00022958"/>
    </source>
</evidence>
<accession>A0A835IK89</accession>
<organism evidence="6 7">
    <name type="scientific">Coptis chinensis</name>
    <dbReference type="NCBI Taxonomy" id="261450"/>
    <lineage>
        <taxon>Eukaryota</taxon>
        <taxon>Viridiplantae</taxon>
        <taxon>Streptophyta</taxon>
        <taxon>Embryophyta</taxon>
        <taxon>Tracheophyta</taxon>
        <taxon>Spermatophyta</taxon>
        <taxon>Magnoliopsida</taxon>
        <taxon>Ranunculales</taxon>
        <taxon>Ranunculaceae</taxon>
        <taxon>Coptidoideae</taxon>
        <taxon>Coptis</taxon>
    </lineage>
</organism>
<dbReference type="GO" id="GO:0012505">
    <property type="term" value="C:endomembrane system"/>
    <property type="evidence" value="ECO:0007669"/>
    <property type="project" value="TreeGrafter"/>
</dbReference>
<dbReference type="GO" id="GO:0006813">
    <property type="term" value="P:potassium ion transport"/>
    <property type="evidence" value="ECO:0007669"/>
    <property type="project" value="UniProtKB-KW"/>
</dbReference>
<keyword evidence="3" id="KW-0630">Potassium</keyword>
<keyword evidence="7" id="KW-1185">Reference proteome</keyword>
<reference evidence="6 7" key="1">
    <citation type="submission" date="2020-10" db="EMBL/GenBank/DDBJ databases">
        <title>The Coptis chinensis genome and diversification of protoberbering-type alkaloids.</title>
        <authorList>
            <person name="Wang B."/>
            <person name="Shu S."/>
            <person name="Song C."/>
            <person name="Liu Y."/>
        </authorList>
    </citation>
    <scope>NUCLEOTIDE SEQUENCE [LARGE SCALE GENOMIC DNA]</scope>
    <source>
        <strain evidence="6">HL-2020</strain>
        <tissue evidence="6">Leaf</tissue>
    </source>
</reference>
<keyword evidence="5" id="KW-0472">Membrane</keyword>
<evidence type="ECO:0000256" key="4">
    <source>
        <dbReference type="ARBA" id="ARBA00023065"/>
    </source>
</evidence>
<keyword evidence="1" id="KW-0813">Transport</keyword>